<evidence type="ECO:0000313" key="6">
    <source>
        <dbReference type="EMBL" id="GKX31602.1"/>
    </source>
</evidence>
<name>A0A9W5YDP8_9FIRM</name>
<dbReference type="PROSITE" id="PS50903">
    <property type="entry name" value="RUBREDOXIN_LIKE"/>
    <property type="match status" value="1"/>
</dbReference>
<dbReference type="GO" id="GO:0005506">
    <property type="term" value="F:iron ion binding"/>
    <property type="evidence" value="ECO:0007669"/>
    <property type="project" value="InterPro"/>
</dbReference>
<dbReference type="PRINTS" id="PR00368">
    <property type="entry name" value="FADPNR"/>
</dbReference>
<dbReference type="Gene3D" id="3.50.50.60">
    <property type="entry name" value="FAD/NAD(P)-binding domain"/>
    <property type="match status" value="2"/>
</dbReference>
<dbReference type="SUPFAM" id="SSF57802">
    <property type="entry name" value="Rubredoxin-like"/>
    <property type="match status" value="1"/>
</dbReference>
<gene>
    <name evidence="6" type="ORF">SH1V18_40820</name>
</gene>
<organism evidence="6 7">
    <name type="scientific">Vallitalea longa</name>
    <dbReference type="NCBI Taxonomy" id="2936439"/>
    <lineage>
        <taxon>Bacteria</taxon>
        <taxon>Bacillati</taxon>
        <taxon>Bacillota</taxon>
        <taxon>Clostridia</taxon>
        <taxon>Lachnospirales</taxon>
        <taxon>Vallitaleaceae</taxon>
        <taxon>Vallitalea</taxon>
    </lineage>
</organism>
<dbReference type="Pfam" id="PF21349">
    <property type="entry name" value="RUBY_RBDX"/>
    <property type="match status" value="1"/>
</dbReference>
<evidence type="ECO:0000256" key="2">
    <source>
        <dbReference type="ARBA" id="ARBA00001974"/>
    </source>
</evidence>
<accession>A0A9W5YDP8</accession>
<evidence type="ECO:0000256" key="1">
    <source>
        <dbReference type="ARBA" id="ARBA00001965"/>
    </source>
</evidence>
<sequence>MNTLQKKDDNTKLWRCIICGEIFEGTEPPEICPTCGVGREEFELYEEEKVEYTSGTRESIVIIGNNAAGISAAESIRKRNENVNIVIVDKDPNYAYYRPSLSDYISNSHDEDYFYLHNGKWYDENNITLKLGIAVTKIDKINKKIVLEKGEKISYDKLILATGSHNFIPPIEGISKKGVFTIKTLADADNVKEYASKCKKVIIIGAGLLGLEAGWELKKLGLDVSIIEMAPRILPKQLDQEGAKVFEKGIDKTGISIYKGVTAESILGSDAVTGVKLDNETMIEAEMVIVSSGVRPNIQLAKDIDIDIDKGILVNENMETSEKNIYACGDVAEFHGINYLIWAQAVKQGEVAGANAVGDIMVYKNIVPSNIFNGMDMTVFSIGNLGVDEQLSYKSVMYQDIDKCIYRKLYFVNDKFVGGILIGDISKTSHLINGYNQGYNYRSMVEKVIL</sequence>
<keyword evidence="4" id="KW-0274">FAD</keyword>
<protein>
    <recommendedName>
        <fullName evidence="5">Rubredoxin-like domain-containing protein</fullName>
    </recommendedName>
</protein>
<dbReference type="RefSeq" id="WP_281818772.1">
    <property type="nucleotide sequence ID" value="NZ_BRLB01000019.1"/>
</dbReference>
<dbReference type="InterPro" id="IPR050260">
    <property type="entry name" value="FAD-bd_OxRdtase"/>
</dbReference>
<keyword evidence="3" id="KW-0285">Flavoprotein</keyword>
<evidence type="ECO:0000259" key="5">
    <source>
        <dbReference type="PROSITE" id="PS50903"/>
    </source>
</evidence>
<keyword evidence="7" id="KW-1185">Reference proteome</keyword>
<evidence type="ECO:0000256" key="3">
    <source>
        <dbReference type="ARBA" id="ARBA00022630"/>
    </source>
</evidence>
<dbReference type="PRINTS" id="PR00411">
    <property type="entry name" value="PNDRDTASEI"/>
</dbReference>
<dbReference type="Gene3D" id="3.30.390.30">
    <property type="match status" value="1"/>
</dbReference>
<evidence type="ECO:0000313" key="7">
    <source>
        <dbReference type="Proteomes" id="UP001144256"/>
    </source>
</evidence>
<dbReference type="InterPro" id="IPR041575">
    <property type="entry name" value="Rubredoxin_C"/>
</dbReference>
<dbReference type="AlphaFoldDB" id="A0A9W5YDP8"/>
<dbReference type="Pfam" id="PF07992">
    <property type="entry name" value="Pyr_redox_2"/>
    <property type="match status" value="1"/>
</dbReference>
<comment type="caution">
    <text evidence="6">The sequence shown here is derived from an EMBL/GenBank/DDBJ whole genome shotgun (WGS) entry which is preliminary data.</text>
</comment>
<dbReference type="Pfam" id="PF18267">
    <property type="entry name" value="Rubredoxin_C"/>
    <property type="match status" value="1"/>
</dbReference>
<feature type="domain" description="Rubredoxin-like" evidence="5">
    <location>
        <begin position="11"/>
        <end position="45"/>
    </location>
</feature>
<dbReference type="PANTHER" id="PTHR43429:SF3">
    <property type="entry name" value="NITRITE REDUCTASE [NAD(P)H]"/>
    <property type="match status" value="1"/>
</dbReference>
<dbReference type="InterPro" id="IPR024934">
    <property type="entry name" value="Rubredoxin-like_dom"/>
</dbReference>
<dbReference type="InterPro" id="IPR023753">
    <property type="entry name" value="FAD/NAD-binding_dom"/>
</dbReference>
<dbReference type="SUPFAM" id="SSF51905">
    <property type="entry name" value="FAD/NAD(P)-binding domain"/>
    <property type="match status" value="2"/>
</dbReference>
<dbReference type="InterPro" id="IPR016156">
    <property type="entry name" value="FAD/NAD-linked_Rdtase_dimer_sf"/>
</dbReference>
<dbReference type="Gene3D" id="2.20.28.10">
    <property type="match status" value="1"/>
</dbReference>
<dbReference type="Proteomes" id="UP001144256">
    <property type="component" value="Unassembled WGS sequence"/>
</dbReference>
<dbReference type="InterPro" id="IPR036188">
    <property type="entry name" value="FAD/NAD-bd_sf"/>
</dbReference>
<proteinExistence type="predicted"/>
<dbReference type="GO" id="GO:0016491">
    <property type="term" value="F:oxidoreductase activity"/>
    <property type="evidence" value="ECO:0007669"/>
    <property type="project" value="InterPro"/>
</dbReference>
<dbReference type="EMBL" id="BRLB01000019">
    <property type="protein sequence ID" value="GKX31602.1"/>
    <property type="molecule type" value="Genomic_DNA"/>
</dbReference>
<comment type="cofactor">
    <cofactor evidence="2">
        <name>FAD</name>
        <dbReference type="ChEBI" id="CHEBI:57692"/>
    </cofactor>
</comment>
<reference evidence="6" key="1">
    <citation type="submission" date="2022-06" db="EMBL/GenBank/DDBJ databases">
        <title>Vallitalea longa sp. nov., an anaerobic bacterium isolated from marine sediment.</title>
        <authorList>
            <person name="Hirano S."/>
            <person name="Terahara T."/>
            <person name="Mori K."/>
            <person name="Hamada M."/>
            <person name="Matsumoto R."/>
            <person name="Kobayashi T."/>
        </authorList>
    </citation>
    <scope>NUCLEOTIDE SEQUENCE</scope>
    <source>
        <strain evidence="6">SH18-1</strain>
    </source>
</reference>
<evidence type="ECO:0000256" key="4">
    <source>
        <dbReference type="ARBA" id="ARBA00022827"/>
    </source>
</evidence>
<dbReference type="CDD" id="cd00729">
    <property type="entry name" value="rubredoxin_SM"/>
    <property type="match status" value="1"/>
</dbReference>
<dbReference type="InterPro" id="IPR048574">
    <property type="entry name" value="RUBY_RBDX"/>
</dbReference>
<dbReference type="PANTHER" id="PTHR43429">
    <property type="entry name" value="PYRIDINE NUCLEOTIDE-DISULFIDE OXIDOREDUCTASE DOMAIN-CONTAINING"/>
    <property type="match status" value="1"/>
</dbReference>
<comment type="cofactor">
    <cofactor evidence="1">
        <name>Fe(3+)</name>
        <dbReference type="ChEBI" id="CHEBI:29034"/>
    </cofactor>
</comment>